<dbReference type="InterPro" id="IPR019931">
    <property type="entry name" value="LPXTG_anchor"/>
</dbReference>
<organism evidence="8 9">
    <name type="scientific">Clostridium saudiense</name>
    <dbReference type="NCBI Taxonomy" id="1414720"/>
    <lineage>
        <taxon>Bacteria</taxon>
        <taxon>Bacillati</taxon>
        <taxon>Bacillota</taxon>
        <taxon>Clostridia</taxon>
        <taxon>Eubacteriales</taxon>
        <taxon>Clostridiaceae</taxon>
        <taxon>Clostridium</taxon>
    </lineage>
</organism>
<feature type="compositionally biased region" description="Low complexity" evidence="5">
    <location>
        <begin position="482"/>
        <end position="535"/>
    </location>
</feature>
<evidence type="ECO:0000313" key="8">
    <source>
        <dbReference type="EMBL" id="MBM6819925.1"/>
    </source>
</evidence>
<dbReference type="Pfam" id="PF16403">
    <property type="entry name" value="Bact_surface_Ig-like"/>
    <property type="match status" value="1"/>
</dbReference>
<keyword evidence="1" id="KW-0134">Cell wall</keyword>
<reference evidence="8 9" key="1">
    <citation type="journal article" date="2021" name="Sci. Rep.">
        <title>The distribution of antibiotic resistance genes in chicken gut microbiota commensals.</title>
        <authorList>
            <person name="Juricova H."/>
            <person name="Matiasovicova J."/>
            <person name="Kubasova T."/>
            <person name="Cejkova D."/>
            <person name="Rychlik I."/>
        </authorList>
    </citation>
    <scope>NUCLEOTIDE SEQUENCE [LARGE SCALE GENOMIC DNA]</scope>
    <source>
        <strain evidence="8 9">An435</strain>
    </source>
</reference>
<evidence type="ECO:0000256" key="5">
    <source>
        <dbReference type="SAM" id="MobiDB-lite"/>
    </source>
</evidence>
<evidence type="ECO:0000256" key="2">
    <source>
        <dbReference type="ARBA" id="ARBA00022525"/>
    </source>
</evidence>
<dbReference type="NCBIfam" id="TIGR01167">
    <property type="entry name" value="LPXTG_anchor"/>
    <property type="match status" value="1"/>
</dbReference>
<keyword evidence="2" id="KW-0964">Secreted</keyword>
<keyword evidence="3" id="KW-0732">Signal</keyword>
<keyword evidence="6" id="KW-0812">Transmembrane</keyword>
<keyword evidence="4" id="KW-0572">Peptidoglycan-anchor</keyword>
<keyword evidence="6" id="KW-0472">Membrane</keyword>
<dbReference type="InterPro" id="IPR013783">
    <property type="entry name" value="Ig-like_fold"/>
</dbReference>
<evidence type="ECO:0000313" key="9">
    <source>
        <dbReference type="Proteomes" id="UP000767334"/>
    </source>
</evidence>
<feature type="compositionally biased region" description="Basic and acidic residues" evidence="5">
    <location>
        <begin position="559"/>
        <end position="571"/>
    </location>
</feature>
<evidence type="ECO:0000256" key="6">
    <source>
        <dbReference type="SAM" id="Phobius"/>
    </source>
</evidence>
<dbReference type="RefSeq" id="WP_195515898.1">
    <property type="nucleotide sequence ID" value="NZ_JACJLL010000071.1"/>
</dbReference>
<dbReference type="EMBL" id="JACJLL010000071">
    <property type="protein sequence ID" value="MBM6819925.1"/>
    <property type="molecule type" value="Genomic_DNA"/>
</dbReference>
<protein>
    <submittedName>
        <fullName evidence="8">DUF5011 domain-containing protein</fullName>
    </submittedName>
</protein>
<dbReference type="PROSITE" id="PS50847">
    <property type="entry name" value="GRAM_POS_ANCHORING"/>
    <property type="match status" value="1"/>
</dbReference>
<keyword evidence="9" id="KW-1185">Reference proteome</keyword>
<proteinExistence type="predicted"/>
<feature type="domain" description="Gram-positive cocci surface proteins LPxTG" evidence="7">
    <location>
        <begin position="571"/>
        <end position="603"/>
    </location>
</feature>
<feature type="transmembrane region" description="Helical" evidence="6">
    <location>
        <begin position="577"/>
        <end position="598"/>
    </location>
</feature>
<keyword evidence="6" id="KW-1133">Transmembrane helix</keyword>
<dbReference type="Proteomes" id="UP000767334">
    <property type="component" value="Unassembled WGS sequence"/>
</dbReference>
<evidence type="ECO:0000256" key="3">
    <source>
        <dbReference type="ARBA" id="ARBA00022729"/>
    </source>
</evidence>
<evidence type="ECO:0000256" key="4">
    <source>
        <dbReference type="ARBA" id="ARBA00023088"/>
    </source>
</evidence>
<name>A0ABS2FH91_9CLOT</name>
<feature type="region of interest" description="Disordered" evidence="5">
    <location>
        <begin position="482"/>
        <end position="575"/>
    </location>
</feature>
<evidence type="ECO:0000259" key="7">
    <source>
        <dbReference type="PROSITE" id="PS50847"/>
    </source>
</evidence>
<sequence length="603" mass="64780">MKKEIYQKRSERRNAKKKVNKKIIPLVIIFTLFISVFAYSKNSSADNNKVSNPSVELNVEKISRDKVKIALSNFTPVIKSLQINLEINGNVKFVEDSINWIVSSDSNDVKTHVKMGSDKKSMEIFIVSNDALNKVGGTLDICEIEVSKASSGSSAYSIDASVNSDGISYSYVVNDTNKQVSGIDMANLSEDKLTINSLPVISLKNSSSIVDGKIVISKGDTFDAKSYIEVTDEEDGVISTDNVTVEGKVNTKIVGSYAITYSVADTEGDISSLETTVIVEDIAEDNATNPVITVNNSDSDKLTISAGDNVDLNEYITAVDYLGRPITVEITGDYDLTTPGTYIITAIATDRFGNVSEKEITLVVEKSDDSSDSDGVSKAYKFKATITNSEGKVVAGEKFNLYKIEVKKRWFRADSENLIYISTLESNEEGEIYAELEEAGKYVLKQVNSVTGNEVTDSEVTIELTEDNKGNVITIPDIVINDATSGDSGSNGNNGSNDDNGNNGDSGTDDSGSGDIGTGDSDSGNPGDNGNTDNSNKPEVPVNPEDPDSSDNSNNGVTNDDKITEENKNDLPKTGQGIFYGVTIAVAVIVIGSGVYLVTKKKK</sequence>
<accession>A0ABS2FH91</accession>
<dbReference type="Gene3D" id="2.60.40.10">
    <property type="entry name" value="Immunoglobulins"/>
    <property type="match status" value="2"/>
</dbReference>
<evidence type="ECO:0000256" key="1">
    <source>
        <dbReference type="ARBA" id="ARBA00022512"/>
    </source>
</evidence>
<comment type="caution">
    <text evidence="8">The sequence shown here is derived from an EMBL/GenBank/DDBJ whole genome shotgun (WGS) entry which is preliminary data.</text>
</comment>
<dbReference type="InterPro" id="IPR032179">
    <property type="entry name" value="Cry22Aa_Ig-like"/>
</dbReference>
<gene>
    <name evidence="8" type="ORF">H6A19_11355</name>
</gene>